<dbReference type="InterPro" id="IPR007627">
    <property type="entry name" value="RNA_pol_sigma70_r2"/>
</dbReference>
<dbReference type="PANTHER" id="PTHR43133:SF8">
    <property type="entry name" value="RNA POLYMERASE SIGMA FACTOR HI_1459-RELATED"/>
    <property type="match status" value="1"/>
</dbReference>
<dbReference type="STRING" id="1028.SAMN05661096_00864"/>
<reference evidence="8" key="1">
    <citation type="submission" date="2017-04" db="EMBL/GenBank/DDBJ databases">
        <authorList>
            <person name="Varghese N."/>
            <person name="Submissions S."/>
        </authorList>
    </citation>
    <scope>NUCLEOTIDE SEQUENCE [LARGE SCALE GENOMIC DNA]</scope>
    <source>
        <strain evidence="8">DSM 4125</strain>
    </source>
</reference>
<dbReference type="AlphaFoldDB" id="A0A1X7INF8"/>
<dbReference type="PANTHER" id="PTHR43133">
    <property type="entry name" value="RNA POLYMERASE ECF-TYPE SIGMA FACTO"/>
    <property type="match status" value="1"/>
</dbReference>
<dbReference type="SUPFAM" id="SSF88946">
    <property type="entry name" value="Sigma2 domain of RNA polymerase sigma factors"/>
    <property type="match status" value="1"/>
</dbReference>
<dbReference type="RefSeq" id="WP_085515832.1">
    <property type="nucleotide sequence ID" value="NZ_FXAW01000001.1"/>
</dbReference>
<keyword evidence="5" id="KW-0804">Transcription</keyword>
<dbReference type="Pfam" id="PF04542">
    <property type="entry name" value="Sigma70_r2"/>
    <property type="match status" value="1"/>
</dbReference>
<evidence type="ECO:0000256" key="4">
    <source>
        <dbReference type="ARBA" id="ARBA00023125"/>
    </source>
</evidence>
<evidence type="ECO:0000259" key="6">
    <source>
        <dbReference type="PROSITE" id="PS50031"/>
    </source>
</evidence>
<sequence>MAKKDIGVCDESTFNEVFRKNGTELFNFLHFKYRDEDEAKDLVQEVFGKLWENCEKVSVEKSKAYLFVVANNLMKNVLSKKSTALKHQEYVKTKEASTETPHYILESSEFEGQLNQALSELPEEQRLTLLLKRIEGKKQREIAEMLGISEKAVEKRLFKAMKHLRKRLGNIL</sequence>
<dbReference type="CDD" id="cd06171">
    <property type="entry name" value="Sigma70_r4"/>
    <property type="match status" value="1"/>
</dbReference>
<protein>
    <submittedName>
        <fullName evidence="7">RNA polymerase sigma-70 factor, ECF subfamily</fullName>
    </submittedName>
</protein>
<dbReference type="InterPro" id="IPR036388">
    <property type="entry name" value="WH-like_DNA-bd_sf"/>
</dbReference>
<dbReference type="OrthoDB" id="1524077at2"/>
<name>A0A1X7INF8_9BACT</name>
<dbReference type="SUPFAM" id="SSF88659">
    <property type="entry name" value="Sigma3 and sigma4 domains of RNA polymerase sigma factors"/>
    <property type="match status" value="1"/>
</dbReference>
<evidence type="ECO:0000256" key="1">
    <source>
        <dbReference type="ARBA" id="ARBA00010641"/>
    </source>
</evidence>
<dbReference type="InterPro" id="IPR013249">
    <property type="entry name" value="RNA_pol_sigma70_r4_t2"/>
</dbReference>
<evidence type="ECO:0000313" key="7">
    <source>
        <dbReference type="EMBL" id="SMG16541.1"/>
    </source>
</evidence>
<evidence type="ECO:0000313" key="8">
    <source>
        <dbReference type="Proteomes" id="UP000193804"/>
    </source>
</evidence>
<organism evidence="7 8">
    <name type="scientific">Marivirga sericea</name>
    <dbReference type="NCBI Taxonomy" id="1028"/>
    <lineage>
        <taxon>Bacteria</taxon>
        <taxon>Pseudomonadati</taxon>
        <taxon>Bacteroidota</taxon>
        <taxon>Cytophagia</taxon>
        <taxon>Cytophagales</taxon>
        <taxon>Marivirgaceae</taxon>
        <taxon>Marivirga</taxon>
    </lineage>
</organism>
<accession>A0A1X7INF8</accession>
<dbReference type="GO" id="GO:0006352">
    <property type="term" value="P:DNA-templated transcription initiation"/>
    <property type="evidence" value="ECO:0007669"/>
    <property type="project" value="InterPro"/>
</dbReference>
<dbReference type="Pfam" id="PF08281">
    <property type="entry name" value="Sigma70_r4_2"/>
    <property type="match status" value="1"/>
</dbReference>
<dbReference type="EMBL" id="FXAW01000001">
    <property type="protein sequence ID" value="SMG16541.1"/>
    <property type="molecule type" value="Genomic_DNA"/>
</dbReference>
<dbReference type="Proteomes" id="UP000193804">
    <property type="component" value="Unassembled WGS sequence"/>
</dbReference>
<dbReference type="InterPro" id="IPR039425">
    <property type="entry name" value="RNA_pol_sigma-70-like"/>
</dbReference>
<keyword evidence="8" id="KW-1185">Reference proteome</keyword>
<dbReference type="PROSITE" id="PS50031">
    <property type="entry name" value="EH"/>
    <property type="match status" value="1"/>
</dbReference>
<keyword evidence="2" id="KW-0805">Transcription regulation</keyword>
<keyword evidence="4" id="KW-0238">DNA-binding</keyword>
<dbReference type="Gene3D" id="1.10.10.10">
    <property type="entry name" value="Winged helix-like DNA-binding domain superfamily/Winged helix DNA-binding domain"/>
    <property type="match status" value="1"/>
</dbReference>
<dbReference type="GO" id="GO:0016987">
    <property type="term" value="F:sigma factor activity"/>
    <property type="evidence" value="ECO:0007669"/>
    <property type="project" value="UniProtKB-KW"/>
</dbReference>
<dbReference type="InterPro" id="IPR014284">
    <property type="entry name" value="RNA_pol_sigma-70_dom"/>
</dbReference>
<evidence type="ECO:0000256" key="3">
    <source>
        <dbReference type="ARBA" id="ARBA00023082"/>
    </source>
</evidence>
<dbReference type="GO" id="GO:0003677">
    <property type="term" value="F:DNA binding"/>
    <property type="evidence" value="ECO:0007669"/>
    <property type="project" value="UniProtKB-KW"/>
</dbReference>
<proteinExistence type="inferred from homology"/>
<dbReference type="NCBIfam" id="TIGR02937">
    <property type="entry name" value="sigma70-ECF"/>
    <property type="match status" value="1"/>
</dbReference>
<keyword evidence="3" id="KW-0731">Sigma factor</keyword>
<dbReference type="InterPro" id="IPR013325">
    <property type="entry name" value="RNA_pol_sigma_r2"/>
</dbReference>
<feature type="domain" description="EH" evidence="6">
    <location>
        <begin position="10"/>
        <end position="111"/>
    </location>
</feature>
<dbReference type="InterPro" id="IPR013324">
    <property type="entry name" value="RNA_pol_sigma_r3/r4-like"/>
</dbReference>
<gene>
    <name evidence="7" type="ORF">SAMN05661096_00864</name>
</gene>
<dbReference type="Gene3D" id="1.10.1740.10">
    <property type="match status" value="1"/>
</dbReference>
<evidence type="ECO:0000256" key="5">
    <source>
        <dbReference type="ARBA" id="ARBA00023163"/>
    </source>
</evidence>
<comment type="similarity">
    <text evidence="1">Belongs to the sigma-70 factor family. ECF subfamily.</text>
</comment>
<dbReference type="InterPro" id="IPR000261">
    <property type="entry name" value="EH_dom"/>
</dbReference>
<evidence type="ECO:0000256" key="2">
    <source>
        <dbReference type="ARBA" id="ARBA00023015"/>
    </source>
</evidence>